<comment type="caution">
    <text evidence="1">The sequence shown here is derived from an EMBL/GenBank/DDBJ whole genome shotgun (WGS) entry which is preliminary data.</text>
</comment>
<organism evidence="1 2">
    <name type="scientific">Funneliformis mosseae</name>
    <name type="common">Endomycorrhizal fungus</name>
    <name type="synonym">Glomus mosseae</name>
    <dbReference type="NCBI Taxonomy" id="27381"/>
    <lineage>
        <taxon>Eukaryota</taxon>
        <taxon>Fungi</taxon>
        <taxon>Fungi incertae sedis</taxon>
        <taxon>Mucoromycota</taxon>
        <taxon>Glomeromycotina</taxon>
        <taxon>Glomeromycetes</taxon>
        <taxon>Glomerales</taxon>
        <taxon>Glomeraceae</taxon>
        <taxon>Funneliformis</taxon>
    </lineage>
</organism>
<sequence>MNKDSLNFLLFADINEISSLSSKDTSEKNDSKSKKKGGGRKFTSVWEHVIKGIEISHDRYKATCIYCQYEWSEGRPQKMRQHLASHCEKCPENIAHIFAKEVANEIVILDNEEILKNNKKRIKVDSKQTNMYQHYDNSKITNSRQKIIDST</sequence>
<evidence type="ECO:0000313" key="1">
    <source>
        <dbReference type="EMBL" id="CAG8453022.1"/>
    </source>
</evidence>
<protein>
    <submittedName>
        <fullName evidence="1">16782_t:CDS:1</fullName>
    </submittedName>
</protein>
<name>A0A9N8VJB4_FUNMO</name>
<dbReference type="EMBL" id="CAJVPP010000188">
    <property type="protein sequence ID" value="CAG8453022.1"/>
    <property type="molecule type" value="Genomic_DNA"/>
</dbReference>
<keyword evidence="2" id="KW-1185">Reference proteome</keyword>
<accession>A0A9N8VJB4</accession>
<gene>
    <name evidence="1" type="ORF">FMOSSE_LOCUS1629</name>
</gene>
<proteinExistence type="predicted"/>
<dbReference type="AlphaFoldDB" id="A0A9N8VJB4"/>
<feature type="non-terminal residue" evidence="1">
    <location>
        <position position="151"/>
    </location>
</feature>
<reference evidence="1" key="1">
    <citation type="submission" date="2021-06" db="EMBL/GenBank/DDBJ databases">
        <authorList>
            <person name="Kallberg Y."/>
            <person name="Tangrot J."/>
            <person name="Rosling A."/>
        </authorList>
    </citation>
    <scope>NUCLEOTIDE SEQUENCE</scope>
    <source>
        <strain evidence="1">87-6 pot B 2015</strain>
    </source>
</reference>
<dbReference type="Proteomes" id="UP000789375">
    <property type="component" value="Unassembled WGS sequence"/>
</dbReference>
<evidence type="ECO:0000313" key="2">
    <source>
        <dbReference type="Proteomes" id="UP000789375"/>
    </source>
</evidence>